<evidence type="ECO:0000313" key="3">
    <source>
        <dbReference type="EMBL" id="TDO13788.1"/>
    </source>
</evidence>
<evidence type="ECO:0000256" key="1">
    <source>
        <dbReference type="SAM" id="MobiDB-lite"/>
    </source>
</evidence>
<gene>
    <name evidence="3" type="ORF">DFO68_1039</name>
</gene>
<feature type="domain" description="DUF5681" evidence="2">
    <location>
        <begin position="6"/>
        <end position="62"/>
    </location>
</feature>
<name>A0A4R6HYV1_9GAMM</name>
<dbReference type="OrthoDB" id="4774002at2"/>
<comment type="caution">
    <text evidence="3">The sequence shown here is derived from an EMBL/GenBank/DDBJ whole genome shotgun (WGS) entry which is preliminary data.</text>
</comment>
<organism evidence="3 4">
    <name type="scientific">Halomonas ventosae</name>
    <dbReference type="NCBI Taxonomy" id="229007"/>
    <lineage>
        <taxon>Bacteria</taxon>
        <taxon>Pseudomonadati</taxon>
        <taxon>Pseudomonadota</taxon>
        <taxon>Gammaproteobacteria</taxon>
        <taxon>Oceanospirillales</taxon>
        <taxon>Halomonadaceae</taxon>
        <taxon>Halomonas</taxon>
    </lineage>
</organism>
<evidence type="ECO:0000313" key="4">
    <source>
        <dbReference type="Proteomes" id="UP000295150"/>
    </source>
</evidence>
<accession>A0A4R6HYV1</accession>
<dbReference type="InterPro" id="IPR043736">
    <property type="entry name" value="DUF5681"/>
</dbReference>
<proteinExistence type="predicted"/>
<protein>
    <recommendedName>
        <fullName evidence="2">DUF5681 domain-containing protein</fullName>
    </recommendedName>
</protein>
<dbReference type="AlphaFoldDB" id="A0A4R6HYV1"/>
<feature type="region of interest" description="Disordered" evidence="1">
    <location>
        <begin position="1"/>
        <end position="24"/>
    </location>
</feature>
<evidence type="ECO:0000259" key="2">
    <source>
        <dbReference type="Pfam" id="PF18932"/>
    </source>
</evidence>
<dbReference type="EMBL" id="SNWH01000003">
    <property type="protein sequence ID" value="TDO13788.1"/>
    <property type="molecule type" value="Genomic_DNA"/>
</dbReference>
<keyword evidence="4" id="KW-1185">Reference proteome</keyword>
<sequence>MAERDKRGRFIKGASGNPAGRPARADELRRLLDGDAEEVAAKVLEAAKGGDLRAAELVLARVVPVHRPAHAPVTFALDREAPLADQGRQVLAAIAAGEIPPDQGRSLLDALAALVRVVELDEIQRRLDTLEEQSNG</sequence>
<reference evidence="3 4" key="1">
    <citation type="submission" date="2019-03" db="EMBL/GenBank/DDBJ databases">
        <title>Freshwater and sediment microbial communities from various areas in North America, analyzing microbe dynamics in response to fracking.</title>
        <authorList>
            <person name="Lamendella R."/>
        </authorList>
    </citation>
    <scope>NUCLEOTIDE SEQUENCE [LARGE SCALE GENOMIC DNA]</scope>
    <source>
        <strain evidence="3 4">1_TX</strain>
    </source>
</reference>
<dbReference type="Proteomes" id="UP000295150">
    <property type="component" value="Unassembled WGS sequence"/>
</dbReference>
<dbReference type="RefSeq" id="WP_133481984.1">
    <property type="nucleotide sequence ID" value="NZ_SNWH01000003.1"/>
</dbReference>
<dbReference type="Pfam" id="PF18932">
    <property type="entry name" value="DUF5681"/>
    <property type="match status" value="1"/>
</dbReference>